<evidence type="ECO:0000256" key="2">
    <source>
        <dbReference type="RuleBase" id="RU361173"/>
    </source>
</evidence>
<dbReference type="PANTHER" id="PTHR31683:SF18">
    <property type="entry name" value="PECTATE LYASE 21-RELATED"/>
    <property type="match status" value="1"/>
</dbReference>
<reference evidence="5" key="1">
    <citation type="submission" date="2020-09" db="EMBL/GenBank/DDBJ databases">
        <title>A novel bacterium of genus Neiella, isolated from South China Sea.</title>
        <authorList>
            <person name="Huang H."/>
            <person name="Mo K."/>
            <person name="Hu Y."/>
        </authorList>
    </citation>
    <scope>NUCLEOTIDE SEQUENCE</scope>
    <source>
        <strain evidence="5">HB171785</strain>
    </source>
</reference>
<dbReference type="InterPro" id="IPR045032">
    <property type="entry name" value="PEL"/>
</dbReference>
<organism evidence="5 6">
    <name type="scientific">Neiella litorisoli</name>
    <dbReference type="NCBI Taxonomy" id="2771431"/>
    <lineage>
        <taxon>Bacteria</taxon>
        <taxon>Pseudomonadati</taxon>
        <taxon>Pseudomonadota</taxon>
        <taxon>Gammaproteobacteria</taxon>
        <taxon>Alteromonadales</taxon>
        <taxon>Echinimonadaceae</taxon>
        <taxon>Neiella</taxon>
    </lineage>
</organism>
<comment type="similarity">
    <text evidence="2">Belongs to the polysaccharide lyase 1 family.</text>
</comment>
<dbReference type="AlphaFoldDB" id="A0A8J6UIS8"/>
<accession>A0A8J6UIS8</accession>
<keyword evidence="6" id="KW-1185">Reference proteome</keyword>
<dbReference type="RefSeq" id="WP_191144115.1">
    <property type="nucleotide sequence ID" value="NZ_JACXAF010000006.1"/>
</dbReference>
<dbReference type="EMBL" id="JACXAF010000006">
    <property type="protein sequence ID" value="MBD1389013.1"/>
    <property type="molecule type" value="Genomic_DNA"/>
</dbReference>
<dbReference type="Pfam" id="PF00544">
    <property type="entry name" value="Pectate_lyase_4"/>
    <property type="match status" value="1"/>
</dbReference>
<evidence type="ECO:0000313" key="5">
    <source>
        <dbReference type="EMBL" id="MBD1389013.1"/>
    </source>
</evidence>
<comment type="subcellular location">
    <subcellularLocation>
        <location evidence="2">Secreted</location>
    </subcellularLocation>
</comment>
<dbReference type="PANTHER" id="PTHR31683">
    <property type="entry name" value="PECTATE LYASE 18-RELATED"/>
    <property type="match status" value="1"/>
</dbReference>
<evidence type="ECO:0000259" key="4">
    <source>
        <dbReference type="SMART" id="SM00656"/>
    </source>
</evidence>
<keyword evidence="2" id="KW-0119">Carbohydrate metabolism</keyword>
<dbReference type="SMART" id="SM00656">
    <property type="entry name" value="Amb_all"/>
    <property type="match status" value="1"/>
</dbReference>
<evidence type="ECO:0000256" key="3">
    <source>
        <dbReference type="SAM" id="SignalP"/>
    </source>
</evidence>
<name>A0A8J6UIS8_9GAMM</name>
<dbReference type="GO" id="GO:0000272">
    <property type="term" value="P:polysaccharide catabolic process"/>
    <property type="evidence" value="ECO:0007669"/>
    <property type="project" value="UniProtKB-KW"/>
</dbReference>
<evidence type="ECO:0000256" key="1">
    <source>
        <dbReference type="ARBA" id="ARBA00023239"/>
    </source>
</evidence>
<feature type="signal peptide" evidence="3">
    <location>
        <begin position="1"/>
        <end position="24"/>
    </location>
</feature>
<dbReference type="InterPro" id="IPR002022">
    <property type="entry name" value="Pec_lyase"/>
</dbReference>
<dbReference type="Gene3D" id="2.160.20.10">
    <property type="entry name" value="Single-stranded right-handed beta-helix, Pectin lyase-like"/>
    <property type="match status" value="1"/>
</dbReference>
<gene>
    <name evidence="5" type="ORF">IC617_06185</name>
</gene>
<dbReference type="InterPro" id="IPR012334">
    <property type="entry name" value="Pectin_lyas_fold"/>
</dbReference>
<keyword evidence="2" id="KW-0964">Secreted</keyword>
<keyword evidence="2" id="KW-0624">Polysaccharide degradation</keyword>
<comment type="caution">
    <text evidence="5">The sequence shown here is derived from an EMBL/GenBank/DDBJ whole genome shotgun (WGS) entry which is preliminary data.</text>
</comment>
<keyword evidence="1 2" id="KW-0456">Lyase</keyword>
<evidence type="ECO:0000313" key="6">
    <source>
        <dbReference type="Proteomes" id="UP000638014"/>
    </source>
</evidence>
<dbReference type="InterPro" id="IPR011050">
    <property type="entry name" value="Pectin_lyase_fold/virulence"/>
</dbReference>
<proteinExistence type="inferred from homology"/>
<dbReference type="GO" id="GO:0005576">
    <property type="term" value="C:extracellular region"/>
    <property type="evidence" value="ECO:0007669"/>
    <property type="project" value="UniProtKB-SubCell"/>
</dbReference>
<dbReference type="SUPFAM" id="SSF51126">
    <property type="entry name" value="Pectin lyase-like"/>
    <property type="match status" value="1"/>
</dbReference>
<feature type="domain" description="Pectate lyase" evidence="4">
    <location>
        <begin position="62"/>
        <end position="273"/>
    </location>
</feature>
<dbReference type="GO" id="GO:0030570">
    <property type="term" value="F:pectate lyase activity"/>
    <property type="evidence" value="ECO:0007669"/>
    <property type="project" value="InterPro"/>
</dbReference>
<feature type="chain" id="PRO_5035170067" evidence="3">
    <location>
        <begin position="25"/>
        <end position="357"/>
    </location>
</feature>
<keyword evidence="3" id="KW-0732">Signal</keyword>
<protein>
    <submittedName>
        <fullName evidence="5">Polysaccharide lyase family 1 protein</fullName>
    </submittedName>
</protein>
<dbReference type="Proteomes" id="UP000638014">
    <property type="component" value="Unassembled WGS sequence"/>
</dbReference>
<sequence length="357" mass="38618">MSLLLKRVLGGSVLLLSLSNLAFASGFHSLNGGTTGGEGGAVVRATTGTEIHQAICQREANDTPLIIHVEGVINHQNTSKVSGSCSTANDKIELKNISNISLIGVGEGALFDELGIHIKNSSNIIIQNVHVRNVKKSGFPLSNGGDAIGMETNVSNVWVDHVTLEASGGEDDGFDALFDMKRNTKYVTLSYSILRNSGRGGLVGNSAKDNQNGPVTFHHNLYENIDSRTPLFRGRLAHVYNNYYKSLNKSGINARVESKIKVEHNYFGKTKNPLGTFYADQIGYWQVNGNIFSDQVTWSEPSEKFKPAGSNPVSTADITIPYEYQLDDASCIRDIVAKMAGANRGLLVSDGQCPNRN</sequence>